<proteinExistence type="predicted"/>
<evidence type="ECO:0000313" key="2">
    <source>
        <dbReference type="EMBL" id="VFJ56211.1"/>
    </source>
</evidence>
<dbReference type="EMBL" id="CAADFD010000005">
    <property type="protein sequence ID" value="VFJ49308.1"/>
    <property type="molecule type" value="Genomic_DNA"/>
</dbReference>
<accession>A0A450SQD4</accession>
<evidence type="ECO:0000313" key="1">
    <source>
        <dbReference type="EMBL" id="VFJ49308.1"/>
    </source>
</evidence>
<dbReference type="AlphaFoldDB" id="A0A450SQD4"/>
<gene>
    <name evidence="2" type="ORF">BECKFW1821A_GA0114235_105917</name>
    <name evidence="1" type="ORF">BECKFW1821B_GA0114236_100518</name>
</gene>
<sequence length="305" mass="33942">MIPLLKKSPVTIMKSSSYVGSCPKTGIFGQRTYRWDGVTHSDFRRSAGFLVAGLLLLGTSTANATPPSSAYWSDLSLPDSSLHLSENLSLETSYTENTLNIGTEQKYGRENDISRIAKAYLDYTFFNRRTGNLRQNLLGRLGITKETITADHRVTPGFQGGLIQDSPLSPLGRFRMDTLNGWTHDSFGYRENSNFLASVEWRLNAPGFANKPAFDNLTWGDVLQISFFADYGKALSNSTTSIDTPKRELAEVGTGLRFLLPGRLTANFQAAYPLGSWENGRSFMNGESVPGSNKPQYWFDFSYNF</sequence>
<name>A0A450SQD4_9GAMM</name>
<organism evidence="2">
    <name type="scientific">Candidatus Kentrum sp. FW</name>
    <dbReference type="NCBI Taxonomy" id="2126338"/>
    <lineage>
        <taxon>Bacteria</taxon>
        <taxon>Pseudomonadati</taxon>
        <taxon>Pseudomonadota</taxon>
        <taxon>Gammaproteobacteria</taxon>
        <taxon>Candidatus Kentrum</taxon>
    </lineage>
</organism>
<dbReference type="EMBL" id="CAADEW010000059">
    <property type="protein sequence ID" value="VFJ56211.1"/>
    <property type="molecule type" value="Genomic_DNA"/>
</dbReference>
<reference evidence="2" key="1">
    <citation type="submission" date="2019-02" db="EMBL/GenBank/DDBJ databases">
        <authorList>
            <person name="Gruber-Vodicka R. H."/>
            <person name="Seah K. B. B."/>
        </authorList>
    </citation>
    <scope>NUCLEOTIDE SEQUENCE</scope>
    <source>
        <strain evidence="1">BECK_BZ106</strain>
        <strain evidence="2">BECK_BZ15</strain>
    </source>
</reference>
<protein>
    <submittedName>
        <fullName evidence="2">Uncharacterized protein</fullName>
    </submittedName>
</protein>